<sequence>MMKQIKVRFEGIEVKDGNMAITYIPDQTQILQAGKRYEIIIEGLSFEKWEGKQRSEAER</sequence>
<evidence type="ECO:0000313" key="1">
    <source>
        <dbReference type="EMBL" id="GAI46078.1"/>
    </source>
</evidence>
<name>X1NR66_9ZZZZ</name>
<dbReference type="AlphaFoldDB" id="X1NR66"/>
<accession>X1NR66</accession>
<reference evidence="1" key="1">
    <citation type="journal article" date="2014" name="Front. Microbiol.">
        <title>High frequency of phylogenetically diverse reductive dehalogenase-homologous genes in deep subseafloor sedimentary metagenomes.</title>
        <authorList>
            <person name="Kawai M."/>
            <person name="Futagami T."/>
            <person name="Toyoda A."/>
            <person name="Takaki Y."/>
            <person name="Nishi S."/>
            <person name="Hori S."/>
            <person name="Arai W."/>
            <person name="Tsubouchi T."/>
            <person name="Morono Y."/>
            <person name="Uchiyama I."/>
            <person name="Ito T."/>
            <person name="Fujiyama A."/>
            <person name="Inagaki F."/>
            <person name="Takami H."/>
        </authorList>
    </citation>
    <scope>NUCLEOTIDE SEQUENCE</scope>
    <source>
        <strain evidence="1">Expedition CK06-06</strain>
    </source>
</reference>
<dbReference type="EMBL" id="BARV01026996">
    <property type="protein sequence ID" value="GAI46078.1"/>
    <property type="molecule type" value="Genomic_DNA"/>
</dbReference>
<comment type="caution">
    <text evidence="1">The sequence shown here is derived from an EMBL/GenBank/DDBJ whole genome shotgun (WGS) entry which is preliminary data.</text>
</comment>
<proteinExistence type="predicted"/>
<protein>
    <submittedName>
        <fullName evidence="1">Uncharacterized protein</fullName>
    </submittedName>
</protein>
<gene>
    <name evidence="1" type="ORF">S06H3_43510</name>
</gene>
<organism evidence="1">
    <name type="scientific">marine sediment metagenome</name>
    <dbReference type="NCBI Taxonomy" id="412755"/>
    <lineage>
        <taxon>unclassified sequences</taxon>
        <taxon>metagenomes</taxon>
        <taxon>ecological metagenomes</taxon>
    </lineage>
</organism>